<evidence type="ECO:0000256" key="1">
    <source>
        <dbReference type="SAM" id="MobiDB-lite"/>
    </source>
</evidence>
<dbReference type="Gene3D" id="3.30.40.10">
    <property type="entry name" value="Zinc/RING finger domain, C3HC4 (zinc finger)"/>
    <property type="match status" value="1"/>
</dbReference>
<dbReference type="SUPFAM" id="SSF50998">
    <property type="entry name" value="Quinoprotein alcohol dehydrogenase-like"/>
    <property type="match status" value="1"/>
</dbReference>
<feature type="signal peptide" evidence="3">
    <location>
        <begin position="1"/>
        <end position="16"/>
    </location>
</feature>
<feature type="transmembrane region" description="Helical" evidence="2">
    <location>
        <begin position="393"/>
        <end position="415"/>
    </location>
</feature>
<gene>
    <name evidence="5" type="ORF">NDES1114_LOCUS16137</name>
</gene>
<keyword evidence="2" id="KW-0472">Membrane</keyword>
<evidence type="ECO:0000256" key="3">
    <source>
        <dbReference type="SAM" id="SignalP"/>
    </source>
</evidence>
<dbReference type="Gene3D" id="2.130.10.10">
    <property type="entry name" value="YVTN repeat-like/Quinoprotein amine dehydrogenase"/>
    <property type="match status" value="1"/>
</dbReference>
<sequence length="793" mass="84336">MVLVALYVLVLCSVDAIPVERRHGVSFLAPAPLAFHPSTTWVVTTGTITRDVEAFDVATGDHWKLQLPATVSTARPSLITDAAVQPIVVAGALNNRVYAFNATNGDGLWDFQVPFSVVSPPAGGNVRASAILVYGGSSDQTIHARNLSGANAQPLWSTSVSDRFSAALSIGDVGGEPTVFAGGDRSKVHALRLLDGSTRWTAQVVGQVRFQPLLLPGLAVVSTSGDKVVAFNNVRGSVEWETTLHHAPSCPLAASGSAGITLAGDTSGAIHAFRSSNGTKMWQVAGVNSPVAGCVAVGPVTPLGSEDIFVCVFAGGDIIAIAADGTVVGASSMNATVRGAPAWISRTRAVAVLLHSEIVAVSLPRWSTTFSRATVWPPPTVSSASGSGIRPGIIVGAVVGAVVLCAAAIAVVSLLQRRADETEATGNQRPRDDGVEMPPVLRFPEDTQQSRDPTPPPPVQASPETAARRELLCALRAGEVSSTREFPWSLARCLSDGFSHEISDGVFAAADLSEGLAHGLHVILQPDGATFSADSGAVFGFARIPSAPVKAWFFRPFATTDHERVEVECAVCFADLRLQDGKNVSALFCTSFVNRHVVCADCVNGALVAHFDADKHDIDQAPCPMHPCSGVWELEDTARLMTPATLRKWHESTVTLTELQAGRRLARQRAATSERLMTHQRELRQCLRLQCPHCGLPFESFSGCVSVRCGIRGAQASEDHRGCGKLFCGACLVPQPCPKQHGHAFLAERELRECWRTWRQQRLRAFLNTLPPQHAEELTLHMAPELASLGIGR</sequence>
<evidence type="ECO:0000259" key="4">
    <source>
        <dbReference type="Pfam" id="PF13360"/>
    </source>
</evidence>
<protein>
    <recommendedName>
        <fullName evidence="4">Pyrrolo-quinoline quinone repeat domain-containing protein</fullName>
    </recommendedName>
</protein>
<keyword evidence="3" id="KW-0732">Signal</keyword>
<dbReference type="PANTHER" id="PTHR34512">
    <property type="entry name" value="CELL SURFACE PROTEIN"/>
    <property type="match status" value="1"/>
</dbReference>
<dbReference type="AlphaFoldDB" id="A0A7S1M0C5"/>
<proteinExistence type="predicted"/>
<dbReference type="InterPro" id="IPR011047">
    <property type="entry name" value="Quinoprotein_ADH-like_sf"/>
</dbReference>
<dbReference type="InterPro" id="IPR015943">
    <property type="entry name" value="WD40/YVTN_repeat-like_dom_sf"/>
</dbReference>
<dbReference type="InterPro" id="IPR002372">
    <property type="entry name" value="PQQ_rpt_dom"/>
</dbReference>
<dbReference type="Gene3D" id="2.40.128.630">
    <property type="match status" value="1"/>
</dbReference>
<dbReference type="SMART" id="SM00564">
    <property type="entry name" value="PQQ"/>
    <property type="match status" value="4"/>
</dbReference>
<dbReference type="InterPro" id="IPR018391">
    <property type="entry name" value="PQQ_b-propeller_rpt"/>
</dbReference>
<reference evidence="5" key="1">
    <citation type="submission" date="2021-01" db="EMBL/GenBank/DDBJ databases">
        <authorList>
            <person name="Corre E."/>
            <person name="Pelletier E."/>
            <person name="Niang G."/>
            <person name="Scheremetjew M."/>
            <person name="Finn R."/>
            <person name="Kale V."/>
            <person name="Holt S."/>
            <person name="Cochrane G."/>
            <person name="Meng A."/>
            <person name="Brown T."/>
            <person name="Cohen L."/>
        </authorList>
    </citation>
    <scope>NUCLEOTIDE SEQUENCE</scope>
    <source>
        <strain evidence="5">CCAP 1951/1</strain>
    </source>
</reference>
<organism evidence="5">
    <name type="scientific">Neobodo designis</name>
    <name type="common">Flagellated protozoan</name>
    <name type="synonym">Bodo designis</name>
    <dbReference type="NCBI Taxonomy" id="312471"/>
    <lineage>
        <taxon>Eukaryota</taxon>
        <taxon>Discoba</taxon>
        <taxon>Euglenozoa</taxon>
        <taxon>Kinetoplastea</taxon>
        <taxon>Metakinetoplastina</taxon>
        <taxon>Neobodonida</taxon>
        <taxon>Neobodo</taxon>
    </lineage>
</organism>
<dbReference type="Pfam" id="PF13360">
    <property type="entry name" value="PQQ_2"/>
    <property type="match status" value="1"/>
</dbReference>
<dbReference type="PANTHER" id="PTHR34512:SF30">
    <property type="entry name" value="OUTER MEMBRANE PROTEIN ASSEMBLY FACTOR BAMB"/>
    <property type="match status" value="1"/>
</dbReference>
<feature type="chain" id="PRO_5030809015" description="Pyrrolo-quinoline quinone repeat domain-containing protein" evidence="3">
    <location>
        <begin position="17"/>
        <end position="793"/>
    </location>
</feature>
<keyword evidence="2" id="KW-0812">Transmembrane</keyword>
<keyword evidence="2" id="KW-1133">Transmembrane helix</keyword>
<feature type="region of interest" description="Disordered" evidence="1">
    <location>
        <begin position="420"/>
        <end position="465"/>
    </location>
</feature>
<name>A0A7S1M0C5_NEODS</name>
<accession>A0A7S1M0C5</accession>
<dbReference type="EMBL" id="HBGF01024334">
    <property type="protein sequence ID" value="CAD9118644.1"/>
    <property type="molecule type" value="Transcribed_RNA"/>
</dbReference>
<evidence type="ECO:0000256" key="2">
    <source>
        <dbReference type="SAM" id="Phobius"/>
    </source>
</evidence>
<dbReference type="InterPro" id="IPR013083">
    <property type="entry name" value="Znf_RING/FYVE/PHD"/>
</dbReference>
<evidence type="ECO:0000313" key="5">
    <source>
        <dbReference type="EMBL" id="CAD9118644.1"/>
    </source>
</evidence>
<feature type="domain" description="Pyrrolo-quinoline quinone repeat" evidence="4">
    <location>
        <begin position="150"/>
        <end position="284"/>
    </location>
</feature>